<organism evidence="7 8">
    <name type="scientific">Chionoecetes opilio</name>
    <name type="common">Atlantic snow crab</name>
    <name type="synonym">Cancer opilio</name>
    <dbReference type="NCBI Taxonomy" id="41210"/>
    <lineage>
        <taxon>Eukaryota</taxon>
        <taxon>Metazoa</taxon>
        <taxon>Ecdysozoa</taxon>
        <taxon>Arthropoda</taxon>
        <taxon>Crustacea</taxon>
        <taxon>Multicrustacea</taxon>
        <taxon>Malacostraca</taxon>
        <taxon>Eumalacostraca</taxon>
        <taxon>Eucarida</taxon>
        <taxon>Decapoda</taxon>
        <taxon>Pleocyemata</taxon>
        <taxon>Brachyura</taxon>
        <taxon>Eubrachyura</taxon>
        <taxon>Majoidea</taxon>
        <taxon>Majidae</taxon>
        <taxon>Chionoecetes</taxon>
    </lineage>
</organism>
<dbReference type="PANTHER" id="PTHR11552">
    <property type="entry name" value="GLUCOSE-METHANOL-CHOLINE GMC OXIDOREDUCTASE"/>
    <property type="match status" value="1"/>
</dbReference>
<keyword evidence="5" id="KW-0732">Signal</keyword>
<dbReference type="GO" id="GO:0050660">
    <property type="term" value="F:flavin adenine dinucleotide binding"/>
    <property type="evidence" value="ECO:0007669"/>
    <property type="project" value="InterPro"/>
</dbReference>
<evidence type="ECO:0000313" key="8">
    <source>
        <dbReference type="Proteomes" id="UP000770661"/>
    </source>
</evidence>
<feature type="chain" id="PRO_5035297450" evidence="5">
    <location>
        <begin position="21"/>
        <end position="670"/>
    </location>
</feature>
<evidence type="ECO:0000256" key="4">
    <source>
        <dbReference type="ARBA" id="ARBA00022827"/>
    </source>
</evidence>
<dbReference type="Pfam" id="PF00732">
    <property type="entry name" value="GMC_oxred_N"/>
    <property type="match status" value="1"/>
</dbReference>
<evidence type="ECO:0000259" key="6">
    <source>
        <dbReference type="PROSITE" id="PS00624"/>
    </source>
</evidence>
<feature type="domain" description="Glucose-methanol-choline oxidoreductase N-terminal" evidence="6">
    <location>
        <begin position="355"/>
        <end position="369"/>
    </location>
</feature>
<dbReference type="Pfam" id="PF05199">
    <property type="entry name" value="GMC_oxred_C"/>
    <property type="match status" value="1"/>
</dbReference>
<sequence length="670" mass="73448">MGASCQTWMGRWLRARKVLANLLLTRIRSHLLTWKHQRPQQFGFTPGKSTTDRILVLRVLVERRLIFAESLEVLVMALEALHEEAKPLGLKVFWLKTKVQAWELTVFFRKAQVRRMTAGFYSKVLSGGAAGAASSSATSYIPGLAPLASVQGNNNWNYVTQPQQHSLGNFVEKRATLPLARVVGGGSTMGGMVYTRGDHQDYDHWEALGNPGWDYNSILYYFRKAEDYMGSHLGETESYHGRGGPLAVSPDPSPGPLAAAFLRAGEELGYNTVDLNGPHHIGFARPHYNIRNGVRSSTAGAYLQPALPWSNLHILHSATVTKILFTGKKAVGVLFEYEGKTYQVTAEREVVVSAGAVATPQLLLLSGVGPEEQLQDHKINVVANLTGVGQNLQDHVGVYGLVWILPGTPAPFGPFFNTTAMHQYTRHRKGPFSAPPGECGTARVLVMDQGTHQSDVGIFLSPVSFHADRGLLTPYTYGMDRQTYKQYYGTVLGQAGFTLLVSLLRPKSRGTITLQSTDPKHHPLIDPQFLSHQDDIQTLVKGIQFAMKLGKTEALKTLGAQFHDEPVPGCIQKAEEAEAEAEEEYWRCFVQHMASSFWHPVGTCKMGPSNDPLAVVDNNLRVHGVENLRVVDASVMPTIVSGGTAAATVMIAEKAADAIKTDWGIDTSKD</sequence>
<dbReference type="InterPro" id="IPR000172">
    <property type="entry name" value="GMC_OxRdtase_N"/>
</dbReference>
<evidence type="ECO:0000313" key="7">
    <source>
        <dbReference type="EMBL" id="KAG0717182.1"/>
    </source>
</evidence>
<gene>
    <name evidence="7" type="primary">Gld_3</name>
    <name evidence="7" type="ORF">GWK47_054979</name>
</gene>
<dbReference type="Gene3D" id="3.50.50.60">
    <property type="entry name" value="FAD/NAD(P)-binding domain"/>
    <property type="match status" value="1"/>
</dbReference>
<accession>A0A8J5CRH0</accession>
<dbReference type="Proteomes" id="UP000770661">
    <property type="component" value="Unassembled WGS sequence"/>
</dbReference>
<evidence type="ECO:0000256" key="5">
    <source>
        <dbReference type="SAM" id="SignalP"/>
    </source>
</evidence>
<dbReference type="OrthoDB" id="269227at2759"/>
<dbReference type="InterPro" id="IPR007867">
    <property type="entry name" value="GMC_OxRtase_C"/>
</dbReference>
<dbReference type="Gene3D" id="3.30.560.10">
    <property type="entry name" value="Glucose Oxidase, domain 3"/>
    <property type="match status" value="1"/>
</dbReference>
<dbReference type="SUPFAM" id="SSF51905">
    <property type="entry name" value="FAD/NAD(P)-binding domain"/>
    <property type="match status" value="1"/>
</dbReference>
<keyword evidence="3" id="KW-0285">Flavoprotein</keyword>
<evidence type="ECO:0000256" key="2">
    <source>
        <dbReference type="ARBA" id="ARBA00010790"/>
    </source>
</evidence>
<dbReference type="EMBL" id="JACEEZ010018080">
    <property type="protein sequence ID" value="KAG0717182.1"/>
    <property type="molecule type" value="Genomic_DNA"/>
</dbReference>
<dbReference type="AlphaFoldDB" id="A0A8J5CRH0"/>
<comment type="cofactor">
    <cofactor evidence="1">
        <name>FAD</name>
        <dbReference type="ChEBI" id="CHEBI:57692"/>
    </cofactor>
</comment>
<reference evidence="7" key="1">
    <citation type="submission" date="2020-07" db="EMBL/GenBank/DDBJ databases">
        <title>The High-quality genome of the commercially important snow crab, Chionoecetes opilio.</title>
        <authorList>
            <person name="Jeong J.-H."/>
            <person name="Ryu S."/>
        </authorList>
    </citation>
    <scope>NUCLEOTIDE SEQUENCE</scope>
    <source>
        <strain evidence="7">MADBK_172401_WGS</strain>
        <tissue evidence="7">Digestive gland</tissue>
    </source>
</reference>
<evidence type="ECO:0000256" key="3">
    <source>
        <dbReference type="ARBA" id="ARBA00022630"/>
    </source>
</evidence>
<dbReference type="InterPro" id="IPR036188">
    <property type="entry name" value="FAD/NAD-bd_sf"/>
</dbReference>
<dbReference type="GO" id="GO:0016614">
    <property type="term" value="F:oxidoreductase activity, acting on CH-OH group of donors"/>
    <property type="evidence" value="ECO:0007669"/>
    <property type="project" value="InterPro"/>
</dbReference>
<dbReference type="SUPFAM" id="SSF54373">
    <property type="entry name" value="FAD-linked reductases, C-terminal domain"/>
    <property type="match status" value="1"/>
</dbReference>
<keyword evidence="8" id="KW-1185">Reference proteome</keyword>
<keyword evidence="4" id="KW-0274">FAD</keyword>
<comment type="similarity">
    <text evidence="2">Belongs to the GMC oxidoreductase family.</text>
</comment>
<protein>
    <submittedName>
        <fullName evidence="7">Glucose dehydrogenase [FAD, quinone]</fullName>
    </submittedName>
</protein>
<dbReference type="InterPro" id="IPR012132">
    <property type="entry name" value="GMC_OxRdtase"/>
</dbReference>
<dbReference type="PROSITE" id="PS00624">
    <property type="entry name" value="GMC_OXRED_2"/>
    <property type="match status" value="1"/>
</dbReference>
<feature type="signal peptide" evidence="5">
    <location>
        <begin position="1"/>
        <end position="20"/>
    </location>
</feature>
<comment type="caution">
    <text evidence="7">The sequence shown here is derived from an EMBL/GenBank/DDBJ whole genome shotgun (WGS) entry which is preliminary data.</text>
</comment>
<dbReference type="PANTHER" id="PTHR11552:SF147">
    <property type="entry name" value="CHOLINE DEHYDROGENASE, MITOCHONDRIAL"/>
    <property type="match status" value="1"/>
</dbReference>
<proteinExistence type="inferred from homology"/>
<name>A0A8J5CRH0_CHIOP</name>
<evidence type="ECO:0000256" key="1">
    <source>
        <dbReference type="ARBA" id="ARBA00001974"/>
    </source>
</evidence>